<dbReference type="AlphaFoldDB" id="A0A2T1M0C1"/>
<evidence type="ECO:0000256" key="1">
    <source>
        <dbReference type="SAM" id="Phobius"/>
    </source>
</evidence>
<dbReference type="RefSeq" id="WP_106456065.1">
    <property type="nucleotide sequence ID" value="NZ_PXOH01000005.1"/>
</dbReference>
<keyword evidence="1" id="KW-0472">Membrane</keyword>
<evidence type="ECO:0000313" key="4">
    <source>
        <dbReference type="Proteomes" id="UP000239001"/>
    </source>
</evidence>
<keyword evidence="4" id="KW-1185">Reference proteome</keyword>
<name>A0A2T1M0C1_9CHRO</name>
<feature type="domain" description="SH3b" evidence="2">
    <location>
        <begin position="93"/>
        <end position="147"/>
    </location>
</feature>
<dbReference type="OrthoDB" id="573524at2"/>
<dbReference type="InterPro" id="IPR003646">
    <property type="entry name" value="SH3-like_bac-type"/>
</dbReference>
<comment type="caution">
    <text evidence="3">The sequence shown here is derived from an EMBL/GenBank/DDBJ whole genome shotgun (WGS) entry which is preliminary data.</text>
</comment>
<keyword evidence="1" id="KW-0812">Transmembrane</keyword>
<dbReference type="EMBL" id="PXOH01000005">
    <property type="protein sequence ID" value="PSF38100.1"/>
    <property type="molecule type" value="Genomic_DNA"/>
</dbReference>
<evidence type="ECO:0000313" key="3">
    <source>
        <dbReference type="EMBL" id="PSF38100.1"/>
    </source>
</evidence>
<gene>
    <name evidence="3" type="ORF">C7H19_06415</name>
</gene>
<dbReference type="Proteomes" id="UP000239001">
    <property type="component" value="Unassembled WGS sequence"/>
</dbReference>
<reference evidence="3 4" key="2">
    <citation type="submission" date="2018-03" db="EMBL/GenBank/DDBJ databases">
        <authorList>
            <person name="Keele B.F."/>
        </authorList>
    </citation>
    <scope>NUCLEOTIDE SEQUENCE [LARGE SCALE GENOMIC DNA]</scope>
    <source>
        <strain evidence="3 4">CCALA 016</strain>
    </source>
</reference>
<dbReference type="Pfam" id="PF08239">
    <property type="entry name" value="SH3_3"/>
    <property type="match status" value="1"/>
</dbReference>
<organism evidence="3 4">
    <name type="scientific">Aphanothece hegewaldii CCALA 016</name>
    <dbReference type="NCBI Taxonomy" id="2107694"/>
    <lineage>
        <taxon>Bacteria</taxon>
        <taxon>Bacillati</taxon>
        <taxon>Cyanobacteriota</taxon>
        <taxon>Cyanophyceae</taxon>
        <taxon>Oscillatoriophycideae</taxon>
        <taxon>Chroococcales</taxon>
        <taxon>Aphanothecaceae</taxon>
        <taxon>Aphanothece</taxon>
    </lineage>
</organism>
<keyword evidence="1" id="KW-1133">Transmembrane helix</keyword>
<feature type="transmembrane region" description="Helical" evidence="1">
    <location>
        <begin position="6"/>
        <end position="33"/>
    </location>
</feature>
<evidence type="ECO:0000259" key="2">
    <source>
        <dbReference type="Pfam" id="PF08239"/>
    </source>
</evidence>
<accession>A0A2T1M0C1</accession>
<reference evidence="3 4" key="1">
    <citation type="submission" date="2018-03" db="EMBL/GenBank/DDBJ databases">
        <title>The ancient ancestry and fast evolution of plastids.</title>
        <authorList>
            <person name="Moore K.R."/>
            <person name="Magnabosco C."/>
            <person name="Momper L."/>
            <person name="Gold D.A."/>
            <person name="Bosak T."/>
            <person name="Fournier G.P."/>
        </authorList>
    </citation>
    <scope>NUCLEOTIDE SEQUENCE [LARGE SCALE GENOMIC DNA]</scope>
    <source>
        <strain evidence="3 4">CCALA 016</strain>
    </source>
</reference>
<protein>
    <submittedName>
        <fullName evidence="3">Peptide-binding protein</fullName>
    </submittedName>
</protein>
<dbReference type="Gene3D" id="2.30.30.40">
    <property type="entry name" value="SH3 Domains"/>
    <property type="match status" value="1"/>
</dbReference>
<proteinExistence type="predicted"/>
<sequence>MNRLSGFLQFIIGFILGVVLLAGASAAVAYVILSKMSSPPDKPLFAEEKKQQALAKKATTTEPNKAATNPVTEVKSLEDIPTGTYKAFVSWSDGLSLRAEPSTEAARLGSLGYKAEIMVLGTSDDGNWQRVKVISTNQEGWIKAGNIEKVQ</sequence>